<keyword evidence="1" id="KW-0378">Hydrolase</keyword>
<dbReference type="PANTHER" id="PTHR42776:SF28">
    <property type="entry name" value="GLUTAMYL ENDOPEPTIDASE, CHLOROPLASTIC-RELATED"/>
    <property type="match status" value="1"/>
</dbReference>
<organism evidence="4 5">
    <name type="scientific">Undibacterium pigrum</name>
    <dbReference type="NCBI Taxonomy" id="401470"/>
    <lineage>
        <taxon>Bacteria</taxon>
        <taxon>Pseudomonadati</taxon>
        <taxon>Pseudomonadota</taxon>
        <taxon>Betaproteobacteria</taxon>
        <taxon>Burkholderiales</taxon>
        <taxon>Oxalobacteraceae</taxon>
        <taxon>Undibacterium</taxon>
    </lineage>
</organism>
<dbReference type="InterPro" id="IPR011042">
    <property type="entry name" value="6-blade_b-propeller_TolB-like"/>
</dbReference>
<dbReference type="Pfam" id="PF00326">
    <property type="entry name" value="Peptidase_S9"/>
    <property type="match status" value="1"/>
</dbReference>
<dbReference type="GO" id="GO:0004252">
    <property type="term" value="F:serine-type endopeptidase activity"/>
    <property type="evidence" value="ECO:0007669"/>
    <property type="project" value="TreeGrafter"/>
</dbReference>
<accession>A0A318JMB0</accession>
<protein>
    <submittedName>
        <fullName evidence="4">Dipeptidyl aminopeptidase/acylaminoacyl peptidase</fullName>
    </submittedName>
</protein>
<dbReference type="EMBL" id="QJKB01000002">
    <property type="protein sequence ID" value="PXX45101.1"/>
    <property type="molecule type" value="Genomic_DNA"/>
</dbReference>
<proteinExistence type="predicted"/>
<evidence type="ECO:0000313" key="5">
    <source>
        <dbReference type="Proteomes" id="UP000247792"/>
    </source>
</evidence>
<feature type="signal peptide" evidence="2">
    <location>
        <begin position="1"/>
        <end position="17"/>
    </location>
</feature>
<evidence type="ECO:0000313" key="4">
    <source>
        <dbReference type="EMBL" id="PXX45101.1"/>
    </source>
</evidence>
<dbReference type="Gene3D" id="2.120.10.30">
    <property type="entry name" value="TolB, C-terminal domain"/>
    <property type="match status" value="1"/>
</dbReference>
<dbReference type="OrthoDB" id="6388416at2"/>
<keyword evidence="5" id="KW-1185">Reference proteome</keyword>
<dbReference type="ESTHER" id="9burk-a0a318jmb0">
    <property type="family name" value="Glutamyl_Peptidase_S9"/>
</dbReference>
<comment type="caution">
    <text evidence="4">The sequence shown here is derived from an EMBL/GenBank/DDBJ whole genome shotgun (WGS) entry which is preliminary data.</text>
</comment>
<dbReference type="Gene3D" id="3.40.50.1820">
    <property type="entry name" value="alpha/beta hydrolase"/>
    <property type="match status" value="1"/>
</dbReference>
<reference evidence="4 5" key="1">
    <citation type="submission" date="2018-05" db="EMBL/GenBank/DDBJ databases">
        <title>Genomic Encyclopedia of Type Strains, Phase IV (KMG-IV): sequencing the most valuable type-strain genomes for metagenomic binning, comparative biology and taxonomic classification.</title>
        <authorList>
            <person name="Goeker M."/>
        </authorList>
    </citation>
    <scope>NUCLEOTIDE SEQUENCE [LARGE SCALE GENOMIC DNA]</scope>
    <source>
        <strain evidence="4 5">DSM 19792</strain>
    </source>
</reference>
<gene>
    <name evidence="4" type="ORF">DFR42_102314</name>
</gene>
<name>A0A318JMB0_9BURK</name>
<dbReference type="InterPro" id="IPR029058">
    <property type="entry name" value="AB_hydrolase_fold"/>
</dbReference>
<dbReference type="GO" id="GO:0006508">
    <property type="term" value="P:proteolysis"/>
    <property type="evidence" value="ECO:0007669"/>
    <property type="project" value="InterPro"/>
</dbReference>
<feature type="domain" description="Peptidase S9 prolyl oligopeptidase catalytic" evidence="3">
    <location>
        <begin position="649"/>
        <end position="803"/>
    </location>
</feature>
<evidence type="ECO:0000256" key="2">
    <source>
        <dbReference type="SAM" id="SignalP"/>
    </source>
</evidence>
<keyword evidence="4" id="KW-0645">Protease</keyword>
<dbReference type="RefSeq" id="WP_110254572.1">
    <property type="nucleotide sequence ID" value="NZ_QJKB01000002.1"/>
</dbReference>
<dbReference type="PANTHER" id="PTHR42776">
    <property type="entry name" value="SERINE PEPTIDASE S9 FAMILY MEMBER"/>
    <property type="match status" value="1"/>
</dbReference>
<evidence type="ECO:0000256" key="1">
    <source>
        <dbReference type="ARBA" id="ARBA00022801"/>
    </source>
</evidence>
<feature type="chain" id="PRO_5016320530" evidence="2">
    <location>
        <begin position="18"/>
        <end position="803"/>
    </location>
</feature>
<sequence>MKSKLSLLLLAALSANAGSQENLNYQKPPQAILDLADFQRAPVVSMDSNRKTLLLSYRNTYKSLNDLNQTEMRLAGLRINPVTNISSTLTYINNIKLRKVDATDEVQVKGLPDNPLISHLVWSPNEKKIAFNNTAAKGVELWVVDVETATAKKLTEANLNANLGTPFDWYRDSESLLIKVLPKNRPALLDASKDLPSGPIISTSSGAASQNRTYADLLKNQNDERNFETLTTSELHKVNLQGKSSLVKKAEMFADVSFSPDGKYVLTSTLQKPFSYIVPLQRFPLKTIVSDVSGKQLKVVNETPVHEVIPKGFSAVAVGKRHMEWRADKPSSLTYVQALDGGDPANKVDYRDEVFSWDAPFDKAAISLIKTAQRYAGINWGNDKLAVVSDAWYDTRNTKAYLFNPSNPAEAPRVISDRNMQDIYSDPGRFETKFNQYHRKVLAIEDNKAYLLGAGHTKKGQFPFIDELDLVSLKKTRLYQSTYTDKIENIVSIEDVKKGDVLVQIQSKTEYPNYYFRNIKGGSQLTPVTQFKNPFMGLKDVSKEVIKYKRKDGVELSGTLYLPANYDKIKKEKLPLLIWAYPAEFKDKDSAGQSKHNENQFTFPGAASFIYWVARGYAVLDDAAFPIIGEGKTEPNDNFIPQLVDSAEAAIDAVDALGYIDRKRVAVGGHSYGAFMTANLLTHSKLFACGIARSGAYNRTLTPFGFQSEQRNYWETPEVYTKMSPFMSADKMKTPLLLVHGEADNNPGTFTLQTERYFQALKGLGAPVRMVILPKESHSYAARENIMHLLWEQDQFLEKCLKK</sequence>
<dbReference type="SUPFAM" id="SSF82171">
    <property type="entry name" value="DPP6 N-terminal domain-like"/>
    <property type="match status" value="1"/>
</dbReference>
<keyword evidence="2" id="KW-0732">Signal</keyword>
<dbReference type="Proteomes" id="UP000247792">
    <property type="component" value="Unassembled WGS sequence"/>
</dbReference>
<keyword evidence="4" id="KW-0031">Aminopeptidase</keyword>
<dbReference type="SUPFAM" id="SSF53474">
    <property type="entry name" value="alpha/beta-Hydrolases"/>
    <property type="match status" value="1"/>
</dbReference>
<dbReference type="InterPro" id="IPR001375">
    <property type="entry name" value="Peptidase_S9_cat"/>
</dbReference>
<evidence type="ECO:0000259" key="3">
    <source>
        <dbReference type="Pfam" id="PF00326"/>
    </source>
</evidence>
<dbReference type="AlphaFoldDB" id="A0A318JMB0"/>
<dbReference type="GO" id="GO:0004177">
    <property type="term" value="F:aminopeptidase activity"/>
    <property type="evidence" value="ECO:0007669"/>
    <property type="project" value="UniProtKB-KW"/>
</dbReference>